<dbReference type="PANTHER" id="PTHR31740">
    <property type="entry name" value="CENTROMERE PROTEIN L"/>
    <property type="match status" value="1"/>
</dbReference>
<sequence length="529" mass="60841">MQNKPWSAYRISTLHRFSDGEKELNELASSVQKFFANLIQKSKLTIKSNITNIVANTLRPLDFAYEGSVAICARNSALPGEIPLAVVFCGRKSSSRKISSLYPIMYLTGTRFYTSSIIKWLQIRFDCQIVPLHPTAYEMSVLAEEWLSYSDQTDSIGSDNDPTSVQQEVMEDLIQGVHSPASEVRPDVRRKKIKFQFDKPAELLCDDIKDLSSEFTWESIKESAKKFFKAENKRTLQNIIDARSPNFDLRPLSPQQIQQQQQQQSNQFPQTLISPYTSHTRIFTTPNVHQDQDEQQQRDERALKYIGGLIKAQKMINRPLFDIGKQQQQQKDRQSQKRGDLLSDNEDNETEYTDIGGMNRNDTITDNQSGDDNLWLDEDDELYQRSRSIKRDKDKQDSINRYEGVVQQLKDRGGVDRFILGLVEGSNQQELNDKEKEKTKDKQMNKDEQEDEDEEDDDDNTYADPQFLTPFVSTVVGQMTVSLGIDVSRFPIRAFSTPDASLVNDGRIRIFTRSVLRRVLLSIQQCFAH</sequence>
<reference evidence="8 9" key="1">
    <citation type="submission" date="2019-03" db="EMBL/GenBank/DDBJ databases">
        <title>Single cell metagenomics reveals metabolic interactions within the superorganism composed of flagellate Streblomastix strix and complex community of Bacteroidetes bacteria on its surface.</title>
        <authorList>
            <person name="Treitli S.C."/>
            <person name="Kolisko M."/>
            <person name="Husnik F."/>
            <person name="Keeling P."/>
            <person name="Hampl V."/>
        </authorList>
    </citation>
    <scope>NUCLEOTIDE SEQUENCE [LARGE SCALE GENOMIC DNA]</scope>
    <source>
        <strain evidence="8">ST1C</strain>
    </source>
</reference>
<feature type="compositionally biased region" description="Low complexity" evidence="7">
    <location>
        <begin position="255"/>
        <end position="267"/>
    </location>
</feature>
<keyword evidence="6" id="KW-0137">Centromere</keyword>
<comment type="similarity">
    <text evidence="3">Belongs to the CENP-L/IML3 family.</text>
</comment>
<proteinExistence type="inferred from homology"/>
<feature type="region of interest" description="Disordered" evidence="7">
    <location>
        <begin position="324"/>
        <end position="375"/>
    </location>
</feature>
<comment type="subcellular location">
    <subcellularLocation>
        <location evidence="2">Chromosome</location>
        <location evidence="2">Centromere</location>
    </subcellularLocation>
    <subcellularLocation>
        <location evidence="1">Nucleus</location>
    </subcellularLocation>
</comment>
<feature type="compositionally biased region" description="Acidic residues" evidence="7">
    <location>
        <begin position="343"/>
        <end position="352"/>
    </location>
</feature>
<evidence type="ECO:0000313" key="8">
    <source>
        <dbReference type="EMBL" id="KAA6398649.1"/>
    </source>
</evidence>
<gene>
    <name evidence="8" type="ORF">EZS28_005825</name>
</gene>
<dbReference type="GO" id="GO:0005634">
    <property type="term" value="C:nucleus"/>
    <property type="evidence" value="ECO:0007669"/>
    <property type="project" value="UniProtKB-SubCell"/>
</dbReference>
<dbReference type="Proteomes" id="UP000324800">
    <property type="component" value="Unassembled WGS sequence"/>
</dbReference>
<evidence type="ECO:0000256" key="6">
    <source>
        <dbReference type="ARBA" id="ARBA00023328"/>
    </source>
</evidence>
<feature type="compositionally biased region" description="Polar residues" evidence="7">
    <location>
        <begin position="360"/>
        <end position="370"/>
    </location>
</feature>
<feature type="region of interest" description="Disordered" evidence="7">
    <location>
        <begin position="245"/>
        <end position="267"/>
    </location>
</feature>
<feature type="compositionally biased region" description="Acidic residues" evidence="7">
    <location>
        <begin position="448"/>
        <end position="461"/>
    </location>
</feature>
<protein>
    <submittedName>
        <fullName evidence="8">Uncharacterized protein</fullName>
    </submittedName>
</protein>
<dbReference type="GO" id="GO:0000775">
    <property type="term" value="C:chromosome, centromeric region"/>
    <property type="evidence" value="ECO:0007669"/>
    <property type="project" value="UniProtKB-SubCell"/>
</dbReference>
<dbReference type="AlphaFoldDB" id="A0A5J4WWM5"/>
<dbReference type="EMBL" id="SNRW01000910">
    <property type="protein sequence ID" value="KAA6398649.1"/>
    <property type="molecule type" value="Genomic_DNA"/>
</dbReference>
<evidence type="ECO:0000256" key="5">
    <source>
        <dbReference type="ARBA" id="ARBA00023242"/>
    </source>
</evidence>
<evidence type="ECO:0000256" key="3">
    <source>
        <dbReference type="ARBA" id="ARBA00011060"/>
    </source>
</evidence>
<accession>A0A5J4WWM5</accession>
<organism evidence="8 9">
    <name type="scientific">Streblomastix strix</name>
    <dbReference type="NCBI Taxonomy" id="222440"/>
    <lineage>
        <taxon>Eukaryota</taxon>
        <taxon>Metamonada</taxon>
        <taxon>Preaxostyla</taxon>
        <taxon>Oxymonadida</taxon>
        <taxon>Streblomastigidae</taxon>
        <taxon>Streblomastix</taxon>
    </lineage>
</organism>
<keyword evidence="4" id="KW-0158">Chromosome</keyword>
<name>A0A5J4WWM5_9EUKA</name>
<evidence type="ECO:0000256" key="4">
    <source>
        <dbReference type="ARBA" id="ARBA00022454"/>
    </source>
</evidence>
<dbReference type="InterPro" id="IPR025204">
    <property type="entry name" value="CENP-L"/>
</dbReference>
<dbReference type="Pfam" id="PF13092">
    <property type="entry name" value="CENP-L"/>
    <property type="match status" value="1"/>
</dbReference>
<evidence type="ECO:0000313" key="9">
    <source>
        <dbReference type="Proteomes" id="UP000324800"/>
    </source>
</evidence>
<evidence type="ECO:0000256" key="1">
    <source>
        <dbReference type="ARBA" id="ARBA00004123"/>
    </source>
</evidence>
<evidence type="ECO:0000256" key="7">
    <source>
        <dbReference type="SAM" id="MobiDB-lite"/>
    </source>
</evidence>
<dbReference type="PANTHER" id="PTHR31740:SF2">
    <property type="entry name" value="CENTROMERE PROTEIN L"/>
    <property type="match status" value="1"/>
</dbReference>
<feature type="compositionally biased region" description="Basic and acidic residues" evidence="7">
    <location>
        <begin position="330"/>
        <end position="341"/>
    </location>
</feature>
<feature type="region of interest" description="Disordered" evidence="7">
    <location>
        <begin position="429"/>
        <end position="464"/>
    </location>
</feature>
<feature type="compositionally biased region" description="Basic and acidic residues" evidence="7">
    <location>
        <begin position="431"/>
        <end position="447"/>
    </location>
</feature>
<keyword evidence="5" id="KW-0539">Nucleus</keyword>
<comment type="caution">
    <text evidence="8">The sequence shown here is derived from an EMBL/GenBank/DDBJ whole genome shotgun (WGS) entry which is preliminary data.</text>
</comment>
<evidence type="ECO:0000256" key="2">
    <source>
        <dbReference type="ARBA" id="ARBA00004584"/>
    </source>
</evidence>